<dbReference type="AlphaFoldDB" id="A0A401UQW4"/>
<evidence type="ECO:0000256" key="9">
    <source>
        <dbReference type="ARBA" id="ARBA00022801"/>
    </source>
</evidence>
<comment type="caution">
    <text evidence="13">The sequence shown here is derived from an EMBL/GenBank/DDBJ whole genome shotgun (WGS) entry which is preliminary data.</text>
</comment>
<dbReference type="PANTHER" id="PTHR42945">
    <property type="entry name" value="HISTIDINE BIOSYNTHESIS BIFUNCTIONAL PROTEIN"/>
    <property type="match status" value="1"/>
</dbReference>
<name>A0A401UQW4_9CLOT</name>
<dbReference type="EMBL" id="BHYK01000024">
    <property type="protein sequence ID" value="GCD11953.1"/>
    <property type="molecule type" value="Genomic_DNA"/>
</dbReference>
<comment type="similarity">
    <text evidence="11">Belongs to the PRA-CH family.</text>
</comment>
<reference evidence="13 14" key="1">
    <citation type="submission" date="2018-11" db="EMBL/GenBank/DDBJ databases">
        <title>Genome sequencing and assembly of Clostridium tagluense strain A121.</title>
        <authorList>
            <person name="Murakami T."/>
            <person name="Segawa T."/>
            <person name="Shcherbakova V.A."/>
            <person name="Mori H."/>
            <person name="Yoshimura Y."/>
        </authorList>
    </citation>
    <scope>NUCLEOTIDE SEQUENCE [LARGE SCALE GENOMIC DNA]</scope>
    <source>
        <strain evidence="13 14">A121</strain>
    </source>
</reference>
<dbReference type="Gene3D" id="3.10.20.810">
    <property type="entry name" value="Phosphoribosyl-AMP cyclohydrolase"/>
    <property type="match status" value="1"/>
</dbReference>
<evidence type="ECO:0000256" key="5">
    <source>
        <dbReference type="ARBA" id="ARBA00007731"/>
    </source>
</evidence>
<comment type="catalytic activity">
    <reaction evidence="1 11">
        <text>1-(5-phospho-beta-D-ribosyl)-5'-AMP + H2O = 1-(5-phospho-beta-D-ribosyl)-5-[(5-phospho-beta-D-ribosylamino)methylideneamino]imidazole-4-carboxamide</text>
        <dbReference type="Rhea" id="RHEA:20049"/>
        <dbReference type="ChEBI" id="CHEBI:15377"/>
        <dbReference type="ChEBI" id="CHEBI:58435"/>
        <dbReference type="ChEBI" id="CHEBI:59457"/>
        <dbReference type="EC" id="3.5.4.19"/>
    </reaction>
</comment>
<dbReference type="EC" id="3.5.4.19" evidence="11"/>
<comment type="subcellular location">
    <subcellularLocation>
        <location evidence="11">Cytoplasm</location>
    </subcellularLocation>
</comment>
<evidence type="ECO:0000313" key="14">
    <source>
        <dbReference type="Proteomes" id="UP000287872"/>
    </source>
</evidence>
<organism evidence="13 14">
    <name type="scientific">Clostridium tagluense</name>
    <dbReference type="NCBI Taxonomy" id="360422"/>
    <lineage>
        <taxon>Bacteria</taxon>
        <taxon>Bacillati</taxon>
        <taxon>Bacillota</taxon>
        <taxon>Clostridia</taxon>
        <taxon>Eubacteriales</taxon>
        <taxon>Clostridiaceae</taxon>
        <taxon>Clostridium</taxon>
    </lineage>
</organism>
<evidence type="ECO:0000256" key="8">
    <source>
        <dbReference type="ARBA" id="ARBA00022605"/>
    </source>
</evidence>
<feature type="binding site" evidence="11">
    <location>
        <position position="88"/>
    </location>
    <ligand>
        <name>Zn(2+)</name>
        <dbReference type="ChEBI" id="CHEBI:29105"/>
        <note>ligand shared between dimeric partners</note>
    </ligand>
</feature>
<dbReference type="GO" id="GO:0004636">
    <property type="term" value="F:phosphoribosyl-ATP diphosphatase activity"/>
    <property type="evidence" value="ECO:0007669"/>
    <property type="project" value="UniProtKB-EC"/>
</dbReference>
<dbReference type="PANTHER" id="PTHR42945:SF1">
    <property type="entry name" value="HISTIDINE BIOSYNTHESIS BIFUNCTIONAL PROTEIN HIS7"/>
    <property type="match status" value="1"/>
</dbReference>
<comment type="subunit">
    <text evidence="11">Homodimer.</text>
</comment>
<keyword evidence="11" id="KW-0862">Zinc</keyword>
<proteinExistence type="inferred from homology"/>
<comment type="similarity">
    <text evidence="6">In the N-terminal section; belongs to the PRA-CH family.</text>
</comment>
<feature type="binding site" evidence="11">
    <location>
        <position position="111"/>
    </location>
    <ligand>
        <name>Zn(2+)</name>
        <dbReference type="ChEBI" id="CHEBI:29105"/>
        <note>ligand shared between dimeric partners</note>
    </ligand>
</feature>
<comment type="catalytic activity">
    <reaction evidence="2">
        <text>1-(5-phospho-beta-D-ribosyl)-ATP + H2O = 1-(5-phospho-beta-D-ribosyl)-5'-AMP + diphosphate + H(+)</text>
        <dbReference type="Rhea" id="RHEA:22828"/>
        <dbReference type="ChEBI" id="CHEBI:15377"/>
        <dbReference type="ChEBI" id="CHEBI:15378"/>
        <dbReference type="ChEBI" id="CHEBI:33019"/>
        <dbReference type="ChEBI" id="CHEBI:59457"/>
        <dbReference type="ChEBI" id="CHEBI:73183"/>
        <dbReference type="EC" id="3.6.1.31"/>
    </reaction>
</comment>
<evidence type="ECO:0000256" key="11">
    <source>
        <dbReference type="HAMAP-Rule" id="MF_01021"/>
    </source>
</evidence>
<protein>
    <recommendedName>
        <fullName evidence="11">Phosphoribosyl-AMP cyclohydrolase</fullName>
        <shortName evidence="11">PRA-CH</shortName>
        <ecNumber evidence="11">3.5.4.19</ecNumber>
    </recommendedName>
</protein>
<dbReference type="HAMAP" id="MF_01021">
    <property type="entry name" value="HisI"/>
    <property type="match status" value="1"/>
</dbReference>
<dbReference type="GO" id="GO:0008270">
    <property type="term" value="F:zinc ion binding"/>
    <property type="evidence" value="ECO:0007669"/>
    <property type="project" value="UniProtKB-UniRule"/>
</dbReference>
<comment type="similarity">
    <text evidence="5">In the C-terminal section; belongs to the PRA-PH family.</text>
</comment>
<keyword evidence="14" id="KW-1185">Reference proteome</keyword>
<dbReference type="Pfam" id="PF01502">
    <property type="entry name" value="PRA-CH"/>
    <property type="match status" value="1"/>
</dbReference>
<keyword evidence="8 11" id="KW-0028">Amino-acid biosynthesis</keyword>
<feature type="binding site" evidence="11">
    <location>
        <position position="87"/>
    </location>
    <ligand>
        <name>Mg(2+)</name>
        <dbReference type="ChEBI" id="CHEBI:18420"/>
    </ligand>
</feature>
<comment type="pathway">
    <text evidence="4">Amino-acid biosynthesis; L-histidine biosynthesis; L-histidine from 5-phospho-alpha-D-ribose 1-diphosphate: step 2/9.</text>
</comment>
<comment type="pathway">
    <text evidence="3 11">Amino-acid biosynthesis; L-histidine biosynthesis; L-histidine from 5-phospho-alpha-D-ribose 1-diphosphate: step 3/9.</text>
</comment>
<dbReference type="SUPFAM" id="SSF141734">
    <property type="entry name" value="HisI-like"/>
    <property type="match status" value="1"/>
</dbReference>
<evidence type="ECO:0000256" key="7">
    <source>
        <dbReference type="ARBA" id="ARBA00022490"/>
    </source>
</evidence>
<keyword evidence="9 11" id="KW-0378">Hydrolase</keyword>
<dbReference type="Proteomes" id="UP000287872">
    <property type="component" value="Unassembled WGS sequence"/>
</dbReference>
<dbReference type="NCBIfam" id="NF000768">
    <property type="entry name" value="PRK00051.1"/>
    <property type="match status" value="1"/>
</dbReference>
<keyword evidence="11" id="KW-0479">Metal-binding</keyword>
<dbReference type="GO" id="GO:0000287">
    <property type="term" value="F:magnesium ion binding"/>
    <property type="evidence" value="ECO:0007669"/>
    <property type="project" value="UniProtKB-UniRule"/>
</dbReference>
<accession>A0A401UQW4</accession>
<dbReference type="InterPro" id="IPR002496">
    <property type="entry name" value="PRib_AMP_CycHydrolase_dom"/>
</dbReference>
<comment type="cofactor">
    <cofactor evidence="11">
        <name>Mg(2+)</name>
        <dbReference type="ChEBI" id="CHEBI:18420"/>
    </cofactor>
    <text evidence="11">Binds 1 Mg(2+) ion per subunit.</text>
</comment>
<comment type="function">
    <text evidence="11">Catalyzes the hydrolysis of the adenine ring of phosphoribosyl-AMP.</text>
</comment>
<evidence type="ECO:0000256" key="3">
    <source>
        <dbReference type="ARBA" id="ARBA00005169"/>
    </source>
</evidence>
<sequence>MRLKKIKKCGELVNDILEIEFNNGLVPAIVQEYITGKVLMLAYMNEESFKKTIETGTTWFFSRSRNKLWNKGETSGHFQYVKNISIDCDVDTILIVVEQIGVACHTGSKTCFYREIWNSKV</sequence>
<feature type="domain" description="Phosphoribosyl-AMP cyclohydrolase" evidence="12">
    <location>
        <begin position="40"/>
        <end position="113"/>
    </location>
</feature>
<evidence type="ECO:0000313" key="13">
    <source>
        <dbReference type="EMBL" id="GCD11953.1"/>
    </source>
</evidence>
<feature type="binding site" evidence="11">
    <location>
        <position position="89"/>
    </location>
    <ligand>
        <name>Mg(2+)</name>
        <dbReference type="ChEBI" id="CHEBI:18420"/>
    </ligand>
</feature>
<dbReference type="RefSeq" id="WP_125004217.1">
    <property type="nucleotide sequence ID" value="NZ_BHYK01000024.1"/>
</dbReference>
<dbReference type="GO" id="GO:0004635">
    <property type="term" value="F:phosphoribosyl-AMP cyclohydrolase activity"/>
    <property type="evidence" value="ECO:0007669"/>
    <property type="project" value="UniProtKB-UniRule"/>
</dbReference>
<comment type="cofactor">
    <cofactor evidence="11">
        <name>Zn(2+)</name>
        <dbReference type="ChEBI" id="CHEBI:29105"/>
    </cofactor>
    <text evidence="11">Binds 1 zinc ion per subunit.</text>
</comment>
<dbReference type="GO" id="GO:0000105">
    <property type="term" value="P:L-histidine biosynthetic process"/>
    <property type="evidence" value="ECO:0007669"/>
    <property type="project" value="UniProtKB-UniRule"/>
</dbReference>
<feature type="binding site" evidence="11">
    <location>
        <position position="91"/>
    </location>
    <ligand>
        <name>Mg(2+)</name>
        <dbReference type="ChEBI" id="CHEBI:18420"/>
    </ligand>
</feature>
<keyword evidence="11" id="KW-0460">Magnesium</keyword>
<feature type="binding site" evidence="11">
    <location>
        <position position="104"/>
    </location>
    <ligand>
        <name>Zn(2+)</name>
        <dbReference type="ChEBI" id="CHEBI:29105"/>
        <note>ligand shared between dimeric partners</note>
    </ligand>
</feature>
<evidence type="ECO:0000259" key="12">
    <source>
        <dbReference type="Pfam" id="PF01502"/>
    </source>
</evidence>
<keyword evidence="10 11" id="KW-0368">Histidine biosynthesis</keyword>
<evidence type="ECO:0000256" key="10">
    <source>
        <dbReference type="ARBA" id="ARBA00023102"/>
    </source>
</evidence>
<dbReference type="OrthoDB" id="9795769at2"/>
<evidence type="ECO:0000256" key="4">
    <source>
        <dbReference type="ARBA" id="ARBA00005204"/>
    </source>
</evidence>
<dbReference type="GO" id="GO:0005737">
    <property type="term" value="C:cytoplasm"/>
    <property type="evidence" value="ECO:0007669"/>
    <property type="project" value="UniProtKB-SubCell"/>
</dbReference>
<evidence type="ECO:0000256" key="1">
    <source>
        <dbReference type="ARBA" id="ARBA00000024"/>
    </source>
</evidence>
<keyword evidence="7 11" id="KW-0963">Cytoplasm</keyword>
<evidence type="ECO:0000256" key="2">
    <source>
        <dbReference type="ARBA" id="ARBA00001460"/>
    </source>
</evidence>
<dbReference type="UniPathway" id="UPA00031">
    <property type="reaction ID" value="UER00008"/>
</dbReference>
<dbReference type="FunFam" id="3.10.20.810:FF:000001">
    <property type="entry name" value="Histidine biosynthesis bifunctional protein HisIE"/>
    <property type="match status" value="1"/>
</dbReference>
<dbReference type="InterPro" id="IPR038019">
    <property type="entry name" value="PRib_AMP_CycHydrolase_sf"/>
</dbReference>
<gene>
    <name evidence="11 13" type="primary">hisI</name>
    <name evidence="13" type="ORF">Ctaglu_35760</name>
</gene>
<evidence type="ECO:0000256" key="6">
    <source>
        <dbReference type="ARBA" id="ARBA00008299"/>
    </source>
</evidence>
<dbReference type="InterPro" id="IPR026660">
    <property type="entry name" value="PRA-CH"/>
</dbReference>